<proteinExistence type="predicted"/>
<name>A0A7S2GPX4_9EUKA</name>
<dbReference type="EMBL" id="HBGU01036558">
    <property type="protein sequence ID" value="CAD9462379.1"/>
    <property type="molecule type" value="Transcribed_RNA"/>
</dbReference>
<organism evidence="1">
    <name type="scientific">Haptolina brevifila</name>
    <dbReference type="NCBI Taxonomy" id="156173"/>
    <lineage>
        <taxon>Eukaryota</taxon>
        <taxon>Haptista</taxon>
        <taxon>Haptophyta</taxon>
        <taxon>Prymnesiophyceae</taxon>
        <taxon>Prymnesiales</taxon>
        <taxon>Prymnesiaceae</taxon>
        <taxon>Haptolina</taxon>
    </lineage>
</organism>
<sequence>MARLVNPGLWVSMDSPCFNFATPEGASCRLANPPANSDSKVGLVPPGARGRWEDVRECSRTPMGCPGEPVNALIPSTNGPGSLYLRKGTINQKWVECTGGGPSVWQHVYPFARVANSGMYGIAGLDVSRRFWTHVVRVALPRALKAGQPGACGAQRLNQDQGILNVLVASASGSDWALNRSIVPTFFSYNRDFINGRDDVNFRLDSRGLFRGQAHHNTTVAALFHHYRGEHAKHINLVFSQKRVMPLEASPNPLTEPRV</sequence>
<dbReference type="AlphaFoldDB" id="A0A7S2GPX4"/>
<gene>
    <name evidence="1" type="ORF">CBRE1094_LOCUS20059</name>
</gene>
<protein>
    <submittedName>
        <fullName evidence="1">Uncharacterized protein</fullName>
    </submittedName>
</protein>
<reference evidence="1" key="1">
    <citation type="submission" date="2021-01" db="EMBL/GenBank/DDBJ databases">
        <authorList>
            <person name="Corre E."/>
            <person name="Pelletier E."/>
            <person name="Niang G."/>
            <person name="Scheremetjew M."/>
            <person name="Finn R."/>
            <person name="Kale V."/>
            <person name="Holt S."/>
            <person name="Cochrane G."/>
            <person name="Meng A."/>
            <person name="Brown T."/>
            <person name="Cohen L."/>
        </authorList>
    </citation>
    <scope>NUCLEOTIDE SEQUENCE</scope>
    <source>
        <strain evidence="1">UTEX LB 985</strain>
    </source>
</reference>
<evidence type="ECO:0000313" key="1">
    <source>
        <dbReference type="EMBL" id="CAD9462379.1"/>
    </source>
</evidence>
<accession>A0A7S2GPX4</accession>